<dbReference type="Proteomes" id="UP000319700">
    <property type="component" value="Unassembled WGS sequence"/>
</dbReference>
<dbReference type="NCBIfam" id="TIGR04183">
    <property type="entry name" value="Por_Secre_tail"/>
    <property type="match status" value="1"/>
</dbReference>
<accession>A0A502F2F0</accession>
<evidence type="ECO:0000256" key="1">
    <source>
        <dbReference type="ARBA" id="ARBA00022729"/>
    </source>
</evidence>
<dbReference type="InterPro" id="IPR026444">
    <property type="entry name" value="Secre_tail"/>
</dbReference>
<evidence type="ECO:0000256" key="2">
    <source>
        <dbReference type="SAM" id="SignalP"/>
    </source>
</evidence>
<dbReference type="OrthoDB" id="1373043at2"/>
<evidence type="ECO:0000259" key="3">
    <source>
        <dbReference type="Pfam" id="PF18962"/>
    </source>
</evidence>
<feature type="chain" id="PRO_5021270980" evidence="2">
    <location>
        <begin position="19"/>
        <end position="1975"/>
    </location>
</feature>
<evidence type="ECO:0000313" key="4">
    <source>
        <dbReference type="EMBL" id="TPG44395.1"/>
    </source>
</evidence>
<sequence>MKKTLLFFLLLFTNYFYAQVNDIEHCYQNTQFDLTVNQSLLLGNLNPAETTISYHLSSEDATANINAIVQPTAYSSSALSKTIYARIDNQGTVTTKFFNIKVYQELTFTTLTSSVHCNGQNDGSLTVVPSGGKTPYAYSLDGGPFTVYIGNPIGNFTNLSAGTHNIILKDALGCPSMRQIVQITEPTALIATTAVSNQNVIVTATGGTVPYQYSLDGMNYQISDVFQVITPGNYTPRVRDSNGCMVMVPVTVLPPLNATVAVTKEIDCNSGAILTVTASGGQLPYQYSIDGGATFQTYNVFGNLPGKTYNIVVKDAVNTVSNGTPIVLYPPFPIGVNTIVSPISCTSNAIITVIPTGAYGPFFYSLDGGINYSSNNTFSNLLAGTYRVVVKDQKNCVSSIFNVTINPFIPVSGTASNTQLVCAQDSAALTVNANGGQLPYQYSINDNPYTTSNVYTNISPGTYNIKVKDANNCLYTFVYNVVPPQNIIGAINIVNQTVTVTNVIGGSGSYMYSLDNGSFQINPVFTNLTPGTHLIKIKDSTGCESTYAISFIIEDLNPLTSTMTITKSIDCMSNAVISIAAAGGQVPYTYSIDGGTTYQTNSIFNNLVAGTYTIVVKDAANNTKINTFIIPPYSPLISTFSYTNVRCIGSNDGSVEITATGGKAPYVYSLDNNPYSSSNITSNLAASNYTINVKDANGCLFTSMVTISQPDALSASTTVKGTSANTNDGEITVTPFGGVAPYVYSIADNTGLPVGPFQVSNVFTGLKAGSYIVKVRDANGCEFNSVTITVESPSPLTAKAVITKKLDCISNATITATATGGQSPYTYSVDGGATYQSGNIFINLVAGTYNVIVKDAANTISNTNTIAINQPPKLAAFVAVSKPLDCNTSAIISAIEIGGTAPYLYSIDNGPYGSSKTFNKNAGTYTVNIKDAAGCIVSSTVTVAPYVSLFSTIAIANVKCPGGNDGSIVISASGGVSPYTYSIGSGFQASNIFNNLVAGNYVVLVKDKLGCVLLRSIKIIQPAAITITADITNATCYDSTTGEITINASGGTYPYTYSIDGNVYSQNNTFTYLAAKVYNLYVKDNRGCIASFSATITQPDALALDIDVKSLNNDGAIGGLIKLNASGGKAPYLYSVRNDTQGTQVSLNQNIRLYSGMFEGSYTISVTDANGCKITKTNVIVAITNPIVLNAVKTPISCIKNASLVVNASGGVAPYLYSYDSGVTYTSNNPGRTNLTPGTYSMLLKDAIGNEAQSYIIVKPYVPVKTTATVSYETADGYVDGVIKMSSSNGVAPYTYKVKDSATGKVIFDNSLSVGYVGLPEGTYSITAKDANGCESQSVDATLVLPGPISISISNINPITCQNPGESLTLNASGGTAPYLYSFNAGVTYRTINSVANLQSGSNYIFYAKDAIGNTSRITYKVKTYVPLTLDLTKSDVNCNGAQDGTIVANVAGGTSPYTYSLGAVFTSSKIFSNLPAGSYNVTVKDATGCTTISSVTITQPTLLAISTSIVNATTTNGGKITVTASGGNLPYTYSLQNNNGSVVMPSQTSNIFTDLTPGSYSVKVTDSRECIILQSGINISSPSPLVATYTVIPISCDNPAMIMVIVAGGTAPYTYSFDNGNTYSASNIFSTFTPGNYDIKVRDAQNNITSLVAVLSPLDPLSIIANVVSSVTCSQNGIIECTVFGGRAPYEYSLNGGVFQTSNTFNVPAGFYTISARDTSGCIVMIVVELKQPEPLVASLNVEDHTATITVAGGSGPYYYAISPNLAVFTGNNTFTNLAVGNYSAIVQNKYGCYMIFSFVIEPPAPLSEGKNATTFEFKPGQTLADLIVEGENIQWYSSQNPSGGKNNKANETPLPLTTALVDGITYYASQTINGVESKERLAVTAKSNGSLSTPDFVLPNFKYYPNPVKHLLTINNTAVIDEIEIYAVSGQSILSKRIDSDHAEIDLSNVSAGLYFLKVKSEGQVKIVKLVKK</sequence>
<reference evidence="4 5" key="1">
    <citation type="journal article" date="2019" name="Environ. Microbiol.">
        <title>Species interactions and distinct microbial communities in high Arctic permafrost affected cryosols are associated with the CH4 and CO2 gas fluxes.</title>
        <authorList>
            <person name="Altshuler I."/>
            <person name="Hamel J."/>
            <person name="Turney S."/>
            <person name="Magnuson E."/>
            <person name="Levesque R."/>
            <person name="Greer C."/>
            <person name="Whyte L.G."/>
        </authorList>
    </citation>
    <scope>NUCLEOTIDE SEQUENCE [LARGE SCALE GENOMIC DNA]</scope>
    <source>
        <strain evidence="4 5">42</strain>
    </source>
</reference>
<feature type="signal peptide" evidence="2">
    <location>
        <begin position="1"/>
        <end position="18"/>
    </location>
</feature>
<name>A0A502F2F0_9FLAO</name>
<dbReference type="RefSeq" id="WP_140503469.1">
    <property type="nucleotide sequence ID" value="NZ_RCZH01000002.1"/>
</dbReference>
<dbReference type="EMBL" id="RCZH01000002">
    <property type="protein sequence ID" value="TPG44395.1"/>
    <property type="molecule type" value="Genomic_DNA"/>
</dbReference>
<evidence type="ECO:0000313" key="5">
    <source>
        <dbReference type="Proteomes" id="UP000319700"/>
    </source>
</evidence>
<dbReference type="InterPro" id="IPR025667">
    <property type="entry name" value="SprB_repeat"/>
</dbReference>
<organism evidence="4 5">
    <name type="scientific">Flavobacterium pectinovorum</name>
    <dbReference type="NCBI Taxonomy" id="29533"/>
    <lineage>
        <taxon>Bacteria</taxon>
        <taxon>Pseudomonadati</taxon>
        <taxon>Bacteroidota</taxon>
        <taxon>Flavobacteriia</taxon>
        <taxon>Flavobacteriales</taxon>
        <taxon>Flavobacteriaceae</taxon>
        <taxon>Flavobacterium</taxon>
    </lineage>
</organism>
<protein>
    <submittedName>
        <fullName evidence="4">T9SS C-terminal target domain-containing protein</fullName>
    </submittedName>
</protein>
<dbReference type="Pfam" id="PF18962">
    <property type="entry name" value="Por_Secre_tail"/>
    <property type="match status" value="1"/>
</dbReference>
<keyword evidence="1 2" id="KW-0732">Signal</keyword>
<feature type="domain" description="Secretion system C-terminal sorting" evidence="3">
    <location>
        <begin position="1906"/>
        <end position="1972"/>
    </location>
</feature>
<comment type="caution">
    <text evidence="4">The sequence shown here is derived from an EMBL/GenBank/DDBJ whole genome shotgun (WGS) entry which is preliminary data.</text>
</comment>
<proteinExistence type="predicted"/>
<dbReference type="Pfam" id="PF13573">
    <property type="entry name" value="SprB"/>
    <property type="match status" value="12"/>
</dbReference>
<dbReference type="Gene3D" id="2.60.40.740">
    <property type="match status" value="2"/>
</dbReference>
<keyword evidence="5" id="KW-1185">Reference proteome</keyword>
<gene>
    <name evidence="4" type="ORF">EAH81_02665</name>
</gene>